<accession>A0A4R9I892</accession>
<reference evidence="2" key="1">
    <citation type="journal article" date="2019" name="PLoS Negl. Trop. Dis.">
        <title>Revisiting the worldwide diversity of Leptospira species in the environment.</title>
        <authorList>
            <person name="Vincent A.T."/>
            <person name="Schiettekatte O."/>
            <person name="Bourhy P."/>
            <person name="Veyrier F.J."/>
            <person name="Picardeau M."/>
        </authorList>
    </citation>
    <scope>NUCLEOTIDE SEQUENCE [LARGE SCALE GENOMIC DNA]</scope>
    <source>
        <strain evidence="2">201800287</strain>
    </source>
</reference>
<evidence type="ECO:0000256" key="1">
    <source>
        <dbReference type="SAM" id="Phobius"/>
    </source>
</evidence>
<keyword evidence="1" id="KW-0812">Transmembrane</keyword>
<dbReference type="RefSeq" id="WP_135602102.1">
    <property type="nucleotide sequence ID" value="NZ_RQFK01000026.1"/>
</dbReference>
<evidence type="ECO:0000313" key="3">
    <source>
        <dbReference type="Proteomes" id="UP000298009"/>
    </source>
</evidence>
<gene>
    <name evidence="2" type="ORF">EHQ24_13495</name>
</gene>
<protein>
    <submittedName>
        <fullName evidence="2">Uncharacterized protein</fullName>
    </submittedName>
</protein>
<dbReference type="Proteomes" id="UP000298009">
    <property type="component" value="Unassembled WGS sequence"/>
</dbReference>
<feature type="transmembrane region" description="Helical" evidence="1">
    <location>
        <begin position="12"/>
        <end position="30"/>
    </location>
</feature>
<sequence length="126" mass="14152">MVRLRKISFSRIGYPLCFLAFTFAIATFFPSKTINLTTICIQNDHINDLDIAKTYENAGSKNSEGVLLNSSTCIGSSKPKEDFDSLTLVETSHQKLQCTKEFYTLYKTFTNQILLSFLLARAPPLA</sequence>
<comment type="caution">
    <text evidence="2">The sequence shown here is derived from an EMBL/GenBank/DDBJ whole genome shotgun (WGS) entry which is preliminary data.</text>
</comment>
<proteinExistence type="predicted"/>
<dbReference type="OrthoDB" id="9892568at2"/>
<evidence type="ECO:0000313" key="2">
    <source>
        <dbReference type="EMBL" id="TGK82273.1"/>
    </source>
</evidence>
<organism evidence="2 3">
    <name type="scientific">Leptospira noumeaensis</name>
    <dbReference type="NCBI Taxonomy" id="2484964"/>
    <lineage>
        <taxon>Bacteria</taxon>
        <taxon>Pseudomonadati</taxon>
        <taxon>Spirochaetota</taxon>
        <taxon>Spirochaetia</taxon>
        <taxon>Leptospirales</taxon>
        <taxon>Leptospiraceae</taxon>
        <taxon>Leptospira</taxon>
    </lineage>
</organism>
<dbReference type="AlphaFoldDB" id="A0A4R9I892"/>
<name>A0A4R9I892_9LEPT</name>
<dbReference type="EMBL" id="RQFK01000026">
    <property type="protein sequence ID" value="TGK82273.1"/>
    <property type="molecule type" value="Genomic_DNA"/>
</dbReference>
<keyword evidence="3" id="KW-1185">Reference proteome</keyword>
<keyword evidence="1" id="KW-1133">Transmembrane helix</keyword>
<keyword evidence="1" id="KW-0472">Membrane</keyword>